<sequence length="352" mass="35513">MSEALLVLTDPVLYDDVARCGAAAGYRIVRGDPARCRHEWLRAGAVVVDGAALTALGSPGPPPRDGVLVVAGPDGDPVAWRSGLTVGAQGGYVLPDDEAGLVAALSGLRRPRRAAAAVLAVVGGHGGVGVSTFTAVLGYTAARSDTGVLLLDVEPGGAGLDLLLGAENAPGLRWSDITGETGSIAPQALSAALPRAAERLRFLTRGRDDGAPLSAETVLAVLDAARGDGQTVIADLGRATDPAAAGVLDSADLIVVLTAASVPGVAATRKLLARIGNRGDAALVVRGPAPGGLSPGQVAEAVGLRLIASLRTRPGVARRCEEGGLRPAERSPEVRAARTVLTALAEVRGQRR</sequence>
<accession>A0ABP7PXM7</accession>
<feature type="domain" description="Rv3660c-like CheY-like N-terminal" evidence="1">
    <location>
        <begin position="7"/>
        <end position="112"/>
    </location>
</feature>
<keyword evidence="3" id="KW-1185">Reference proteome</keyword>
<dbReference type="PANTHER" id="PTHR43384">
    <property type="entry name" value="SEPTUM SITE-DETERMINING PROTEIN MIND HOMOLOG, CHLOROPLASTIC-RELATED"/>
    <property type="match status" value="1"/>
</dbReference>
<dbReference type="SUPFAM" id="SSF52540">
    <property type="entry name" value="P-loop containing nucleoside triphosphate hydrolases"/>
    <property type="match status" value="1"/>
</dbReference>
<gene>
    <name evidence="2" type="ORF">GCM10022231_36560</name>
</gene>
<dbReference type="RefSeq" id="WP_344786253.1">
    <property type="nucleotide sequence ID" value="NZ_BAAAZW010000019.1"/>
</dbReference>
<dbReference type="Gene3D" id="3.40.50.300">
    <property type="entry name" value="P-loop containing nucleotide triphosphate hydrolases"/>
    <property type="match status" value="1"/>
</dbReference>
<evidence type="ECO:0000313" key="2">
    <source>
        <dbReference type="EMBL" id="GAA3971756.1"/>
    </source>
</evidence>
<name>A0ABP7PXM7_9ACTN</name>
<dbReference type="Pfam" id="PF26563">
    <property type="entry name" value="Rv3660c_N"/>
    <property type="match status" value="1"/>
</dbReference>
<evidence type="ECO:0000313" key="3">
    <source>
        <dbReference type="Proteomes" id="UP001418444"/>
    </source>
</evidence>
<organism evidence="2 3">
    <name type="scientific">Gordonia caeni</name>
    <dbReference type="NCBI Taxonomy" id="1007097"/>
    <lineage>
        <taxon>Bacteria</taxon>
        <taxon>Bacillati</taxon>
        <taxon>Actinomycetota</taxon>
        <taxon>Actinomycetes</taxon>
        <taxon>Mycobacteriales</taxon>
        <taxon>Gordoniaceae</taxon>
        <taxon>Gordonia</taxon>
    </lineage>
</organism>
<dbReference type="InterPro" id="IPR050625">
    <property type="entry name" value="ParA/MinD_ATPase"/>
</dbReference>
<protein>
    <submittedName>
        <fullName evidence="2">CpaE-like family protein</fullName>
    </submittedName>
</protein>
<reference evidence="3" key="1">
    <citation type="journal article" date="2019" name="Int. J. Syst. Evol. Microbiol.">
        <title>The Global Catalogue of Microorganisms (GCM) 10K type strain sequencing project: providing services to taxonomists for standard genome sequencing and annotation.</title>
        <authorList>
            <consortium name="The Broad Institute Genomics Platform"/>
            <consortium name="The Broad Institute Genome Sequencing Center for Infectious Disease"/>
            <person name="Wu L."/>
            <person name="Ma J."/>
        </authorList>
    </citation>
    <scope>NUCLEOTIDE SEQUENCE [LARGE SCALE GENOMIC DNA]</scope>
    <source>
        <strain evidence="3">JCM 16923</strain>
    </source>
</reference>
<comment type="caution">
    <text evidence="2">The sequence shown here is derived from an EMBL/GenBank/DDBJ whole genome shotgun (WGS) entry which is preliminary data.</text>
</comment>
<dbReference type="NCBIfam" id="TIGR03815">
    <property type="entry name" value="CpaE_hom_Actino"/>
    <property type="match status" value="1"/>
</dbReference>
<dbReference type="EMBL" id="BAAAZW010000019">
    <property type="protein sequence ID" value="GAA3971756.1"/>
    <property type="molecule type" value="Genomic_DNA"/>
</dbReference>
<dbReference type="InterPro" id="IPR027417">
    <property type="entry name" value="P-loop_NTPase"/>
</dbReference>
<proteinExistence type="predicted"/>
<dbReference type="Proteomes" id="UP001418444">
    <property type="component" value="Unassembled WGS sequence"/>
</dbReference>
<evidence type="ECO:0000259" key="1">
    <source>
        <dbReference type="Pfam" id="PF26563"/>
    </source>
</evidence>
<dbReference type="InterPro" id="IPR059050">
    <property type="entry name" value="Rv3660c_N"/>
</dbReference>
<dbReference type="InterPro" id="IPR022521">
    <property type="entry name" value="Rv3660c"/>
</dbReference>
<dbReference type="PANTHER" id="PTHR43384:SF11">
    <property type="entry name" value="SEPTUM SITE DETERMINING PROTEIN"/>
    <property type="match status" value="1"/>
</dbReference>